<dbReference type="GO" id="GO:0005524">
    <property type="term" value="F:ATP binding"/>
    <property type="evidence" value="ECO:0007669"/>
    <property type="project" value="UniProtKB-KW"/>
</dbReference>
<evidence type="ECO:0000256" key="8">
    <source>
        <dbReference type="ARBA" id="ARBA00022967"/>
    </source>
</evidence>
<feature type="region of interest" description="Disordered" evidence="11">
    <location>
        <begin position="113"/>
        <end position="135"/>
    </location>
</feature>
<dbReference type="SFLD" id="SFLDF00027">
    <property type="entry name" value="p-type_atpase"/>
    <property type="match status" value="1"/>
</dbReference>
<evidence type="ECO:0000313" key="15">
    <source>
        <dbReference type="Proteomes" id="UP001138768"/>
    </source>
</evidence>
<dbReference type="GO" id="GO:0006883">
    <property type="term" value="P:intracellular sodium ion homeostasis"/>
    <property type="evidence" value="ECO:0007669"/>
    <property type="project" value="TreeGrafter"/>
</dbReference>
<accession>A0A9X0W8G2</accession>
<keyword evidence="15" id="KW-1185">Reference proteome</keyword>
<feature type="domain" description="Cation-transporting P-type ATPase N-terminal" evidence="13">
    <location>
        <begin position="170"/>
        <end position="244"/>
    </location>
</feature>
<dbReference type="SFLD" id="SFLDS00003">
    <property type="entry name" value="Haloacid_Dehalogenase"/>
    <property type="match status" value="1"/>
</dbReference>
<dbReference type="NCBIfam" id="TIGR01494">
    <property type="entry name" value="ATPase_P-type"/>
    <property type="match status" value="2"/>
</dbReference>
<feature type="compositionally biased region" description="Low complexity" evidence="11">
    <location>
        <begin position="1065"/>
        <end position="1089"/>
    </location>
</feature>
<dbReference type="Proteomes" id="UP001138768">
    <property type="component" value="Unassembled WGS sequence"/>
</dbReference>
<evidence type="ECO:0000256" key="10">
    <source>
        <dbReference type="ARBA" id="ARBA00023136"/>
    </source>
</evidence>
<dbReference type="SMART" id="SM00831">
    <property type="entry name" value="Cation_ATPase_N"/>
    <property type="match status" value="1"/>
</dbReference>
<evidence type="ECO:0000256" key="5">
    <source>
        <dbReference type="ARBA" id="ARBA00022741"/>
    </source>
</evidence>
<dbReference type="GO" id="GO:0036376">
    <property type="term" value="P:sodium ion export across plasma membrane"/>
    <property type="evidence" value="ECO:0007669"/>
    <property type="project" value="TreeGrafter"/>
</dbReference>
<dbReference type="InterPro" id="IPR008250">
    <property type="entry name" value="ATPase_P-typ_transduc_dom_A_sf"/>
</dbReference>
<keyword evidence="10 12" id="KW-0472">Membrane</keyword>
<dbReference type="PANTHER" id="PTHR43294">
    <property type="entry name" value="SODIUM/POTASSIUM-TRANSPORTING ATPASE SUBUNIT ALPHA"/>
    <property type="match status" value="1"/>
</dbReference>
<evidence type="ECO:0000256" key="12">
    <source>
        <dbReference type="SAM" id="Phobius"/>
    </source>
</evidence>
<dbReference type="FunFam" id="2.70.150.10:FF:000160">
    <property type="entry name" value="Sarcoplasmic/endoplasmic reticulum calcium ATPase 1"/>
    <property type="match status" value="1"/>
</dbReference>
<keyword evidence="3" id="KW-0597">Phosphoprotein</keyword>
<keyword evidence="6" id="KW-0067">ATP-binding</keyword>
<evidence type="ECO:0000313" key="14">
    <source>
        <dbReference type="EMBL" id="MBK1618731.1"/>
    </source>
</evidence>
<dbReference type="Gene3D" id="3.40.50.1000">
    <property type="entry name" value="HAD superfamily/HAD-like"/>
    <property type="match status" value="1"/>
</dbReference>
<name>A0A9X0W8G2_9GAMM</name>
<proteinExistence type="inferred from homology"/>
<dbReference type="Pfam" id="PF00690">
    <property type="entry name" value="Cation_ATPase_N"/>
    <property type="match status" value="1"/>
</dbReference>
<dbReference type="SUPFAM" id="SSF81665">
    <property type="entry name" value="Calcium ATPase, transmembrane domain M"/>
    <property type="match status" value="1"/>
</dbReference>
<gene>
    <name evidence="14" type="ORF">CKO42_09845</name>
</gene>
<evidence type="ECO:0000256" key="7">
    <source>
        <dbReference type="ARBA" id="ARBA00022842"/>
    </source>
</evidence>
<dbReference type="GO" id="GO:0012505">
    <property type="term" value="C:endomembrane system"/>
    <property type="evidence" value="ECO:0007669"/>
    <property type="project" value="UniProtKB-SubCell"/>
</dbReference>
<dbReference type="Gene3D" id="1.20.1110.10">
    <property type="entry name" value="Calcium-transporting ATPase, transmembrane domain"/>
    <property type="match status" value="1"/>
</dbReference>
<dbReference type="InterPro" id="IPR018303">
    <property type="entry name" value="ATPase_P-typ_P_site"/>
</dbReference>
<reference evidence="14 15" key="1">
    <citation type="journal article" date="2020" name="Microorganisms">
        <title>Osmotic Adaptation and Compatible Solute Biosynthesis of Phototrophic Bacteria as Revealed from Genome Analyses.</title>
        <authorList>
            <person name="Imhoff J.F."/>
            <person name="Rahn T."/>
            <person name="Kunzel S."/>
            <person name="Keller A."/>
            <person name="Neulinger S.C."/>
        </authorList>
    </citation>
    <scope>NUCLEOTIDE SEQUENCE [LARGE SCALE GENOMIC DNA]</scope>
    <source>
        <strain evidence="14 15">DSM 25653</strain>
    </source>
</reference>
<dbReference type="InterPro" id="IPR023214">
    <property type="entry name" value="HAD_sf"/>
</dbReference>
<dbReference type="InterPro" id="IPR059000">
    <property type="entry name" value="ATPase_P-type_domA"/>
</dbReference>
<keyword evidence="4 12" id="KW-0812">Transmembrane</keyword>
<feature type="region of interest" description="Disordered" evidence="11">
    <location>
        <begin position="1043"/>
        <end position="1105"/>
    </location>
</feature>
<dbReference type="SUPFAM" id="SSF81660">
    <property type="entry name" value="Metal cation-transporting ATPase, ATP-binding domain N"/>
    <property type="match status" value="1"/>
</dbReference>
<evidence type="ECO:0000256" key="4">
    <source>
        <dbReference type="ARBA" id="ARBA00022692"/>
    </source>
</evidence>
<dbReference type="SUPFAM" id="SSF56784">
    <property type="entry name" value="HAD-like"/>
    <property type="match status" value="1"/>
</dbReference>
<dbReference type="Gene3D" id="3.40.1110.10">
    <property type="entry name" value="Calcium-transporting ATPase, cytoplasmic domain N"/>
    <property type="match status" value="1"/>
</dbReference>
<feature type="transmembrane region" description="Helical" evidence="12">
    <location>
        <begin position="409"/>
        <end position="430"/>
    </location>
</feature>
<dbReference type="GO" id="GO:0030007">
    <property type="term" value="P:intracellular potassium ion homeostasis"/>
    <property type="evidence" value="ECO:0007669"/>
    <property type="project" value="TreeGrafter"/>
</dbReference>
<dbReference type="GO" id="GO:1990573">
    <property type="term" value="P:potassium ion import across plasma membrane"/>
    <property type="evidence" value="ECO:0007669"/>
    <property type="project" value="TreeGrafter"/>
</dbReference>
<dbReference type="InterPro" id="IPR050510">
    <property type="entry name" value="Cation_transp_ATPase_P-type"/>
</dbReference>
<dbReference type="SUPFAM" id="SSF81653">
    <property type="entry name" value="Calcium ATPase, transduction domain A"/>
    <property type="match status" value="1"/>
</dbReference>
<dbReference type="GO" id="GO:0005886">
    <property type="term" value="C:plasma membrane"/>
    <property type="evidence" value="ECO:0007669"/>
    <property type="project" value="TreeGrafter"/>
</dbReference>
<keyword evidence="5" id="KW-0547">Nucleotide-binding</keyword>
<feature type="transmembrane region" description="Helical" evidence="12">
    <location>
        <begin position="442"/>
        <end position="467"/>
    </location>
</feature>
<comment type="similarity">
    <text evidence="2">Belongs to the cation transport ATPase (P-type) (TC 3.A.3) family. Type IIA subfamily.</text>
</comment>
<comment type="caution">
    <text evidence="14">The sequence shown here is derived from an EMBL/GenBank/DDBJ whole genome shotgun (WGS) entry which is preliminary data.</text>
</comment>
<organism evidence="14 15">
    <name type="scientific">Lamprobacter modestohalophilus</name>
    <dbReference type="NCBI Taxonomy" id="1064514"/>
    <lineage>
        <taxon>Bacteria</taxon>
        <taxon>Pseudomonadati</taxon>
        <taxon>Pseudomonadota</taxon>
        <taxon>Gammaproteobacteria</taxon>
        <taxon>Chromatiales</taxon>
        <taxon>Chromatiaceae</taxon>
        <taxon>Lamprobacter</taxon>
    </lineage>
</organism>
<evidence type="ECO:0000256" key="9">
    <source>
        <dbReference type="ARBA" id="ARBA00022989"/>
    </source>
</evidence>
<evidence type="ECO:0000256" key="2">
    <source>
        <dbReference type="ARBA" id="ARBA00005675"/>
    </source>
</evidence>
<dbReference type="InterPro" id="IPR023298">
    <property type="entry name" value="ATPase_P-typ_TM_dom_sf"/>
</dbReference>
<dbReference type="PANTHER" id="PTHR43294:SF20">
    <property type="entry name" value="P-TYPE ATPASE"/>
    <property type="match status" value="1"/>
</dbReference>
<comment type="subcellular location">
    <subcellularLocation>
        <location evidence="1">Endomembrane system</location>
        <topology evidence="1">Multi-pass membrane protein</topology>
    </subcellularLocation>
</comment>
<dbReference type="Pfam" id="PF00689">
    <property type="entry name" value="Cation_ATPase_C"/>
    <property type="match status" value="1"/>
</dbReference>
<dbReference type="SFLD" id="SFLDG00002">
    <property type="entry name" value="C1.7:_P-type_atpase_like"/>
    <property type="match status" value="1"/>
</dbReference>
<evidence type="ECO:0000256" key="6">
    <source>
        <dbReference type="ARBA" id="ARBA00022840"/>
    </source>
</evidence>
<dbReference type="Pfam" id="PF00122">
    <property type="entry name" value="E1-E2_ATPase"/>
    <property type="match status" value="1"/>
</dbReference>
<dbReference type="GO" id="GO:0005391">
    <property type="term" value="F:P-type sodium:potassium-exchanging transporter activity"/>
    <property type="evidence" value="ECO:0007669"/>
    <property type="project" value="TreeGrafter"/>
</dbReference>
<keyword evidence="8" id="KW-1278">Translocase</keyword>
<dbReference type="InterPro" id="IPR006068">
    <property type="entry name" value="ATPase_P-typ_cation-transptr_C"/>
</dbReference>
<dbReference type="PROSITE" id="PS00154">
    <property type="entry name" value="ATPASE_E1_E2"/>
    <property type="match status" value="1"/>
</dbReference>
<keyword evidence="9 12" id="KW-1133">Transmembrane helix</keyword>
<dbReference type="PRINTS" id="PR00119">
    <property type="entry name" value="CATATPASE"/>
</dbReference>
<dbReference type="InterPro" id="IPR036412">
    <property type="entry name" value="HAD-like_sf"/>
</dbReference>
<protein>
    <recommendedName>
        <fullName evidence="13">Cation-transporting P-type ATPase N-terminal domain-containing protein</fullName>
    </recommendedName>
</protein>
<dbReference type="GO" id="GO:0016887">
    <property type="term" value="F:ATP hydrolysis activity"/>
    <property type="evidence" value="ECO:0007669"/>
    <property type="project" value="InterPro"/>
</dbReference>
<dbReference type="InterPro" id="IPR001757">
    <property type="entry name" value="P_typ_ATPase"/>
</dbReference>
<dbReference type="PRINTS" id="PR00120">
    <property type="entry name" value="HATPASE"/>
</dbReference>
<evidence type="ECO:0000256" key="1">
    <source>
        <dbReference type="ARBA" id="ARBA00004127"/>
    </source>
</evidence>
<dbReference type="InterPro" id="IPR044492">
    <property type="entry name" value="P_typ_ATPase_HD_dom"/>
</dbReference>
<evidence type="ECO:0000256" key="11">
    <source>
        <dbReference type="SAM" id="MobiDB-lite"/>
    </source>
</evidence>
<dbReference type="Gene3D" id="2.70.150.10">
    <property type="entry name" value="Calcium-transporting ATPase, cytoplasmic transduction domain A"/>
    <property type="match status" value="1"/>
</dbReference>
<evidence type="ECO:0000259" key="13">
    <source>
        <dbReference type="SMART" id="SM00831"/>
    </source>
</evidence>
<dbReference type="InterPro" id="IPR023299">
    <property type="entry name" value="ATPase_P-typ_cyto_dom_N"/>
</dbReference>
<dbReference type="Pfam" id="PF13246">
    <property type="entry name" value="Cation_ATPase"/>
    <property type="match status" value="1"/>
</dbReference>
<evidence type="ECO:0000256" key="3">
    <source>
        <dbReference type="ARBA" id="ARBA00022553"/>
    </source>
</evidence>
<keyword evidence="7" id="KW-0460">Magnesium</keyword>
<dbReference type="EMBL" id="NRRY01000013">
    <property type="protein sequence ID" value="MBK1618731.1"/>
    <property type="molecule type" value="Genomic_DNA"/>
</dbReference>
<dbReference type="InterPro" id="IPR004014">
    <property type="entry name" value="ATPase_P-typ_cation-transptr_N"/>
</dbReference>
<dbReference type="AlphaFoldDB" id="A0A9X0W8G2"/>
<sequence length="1105" mass="116423">MAAMAHPSCVAAEVALEVDPMTAVAVDERQIEVLHQAVPGRLRLRLLSLYRDRASARRLAEELSGQPDIIAATANPLTGALLILHNRELDCDSILRRVSALLDALASNTLHAARPMRQSPKTQGLKPSAANPSASSPIRAIGKIGRLRRLLHDEPSRHATETISGFDPRHWHAMSPREVRHALQVTDDGGLDTAEAARRLARFGRNHLGMVSGRSQLAMLLEQLLTAPVGLLAASALISVLTGGAADAAVILVVVGINSAIGWLTERQAEQTIRGLADVRPRHCQVRRDGLPRTAPIDSLVPGDLVELAPGSWVAADLRLLSSRELSIDESALTGESLAVTKAAGPVLAPETPVAERANMAFMGTVITGGTGAGLVVGTAFATELGRIQAMLGDVTPPQTPMETQLGRLGYQLALLSGLVCAGVFVAGLVRGLGWLPMLKSSVSLAVAAVPEGLPAVATSTLALGITRMRRQRVAVRHLDAVETLGSVQVLCLDKTGTLTQNSMAVQRLFLGTGTGAGVGGADATLAQSPVRRRLLEAVSLCSEVQIQADGELQGSATELALVRLAQADGIDIAQLRAAHPLIELHQRAEGRPVMSSFHRSADGGLLIAAKGSPNDLLERCTHLGDAETPLDEAARERLLRENDGMAADALRVLGVAYRHQPQAPSVSEMETRGLIWLGLVALSDPLRPGMADLIRDFQQAGIKTVMITGDQSATAAAVGRELNLAAQRGDSRQVRVLDSSGIDRLDPAMLRGLVPDLDVFARVSPGHKLRIVQAFQQAGWVVAMTGDGINDSPALKAADTGIAMGQSGTDVARAVADLVLEDDNLHSMLEAVRQGRTIYADIRKTIHFLLATNFSEIEVMLVAILLGLGSPLNPMQLLWINLLSDIFPGLALSVEPAEADVMEQPPRDPAEPIVPRESLARMGVESALISAAAMTAYGYGLARYGPGAKAGTLAFDTLTTAQLLHALSCRSEHPVFWGGTRLPPNRPLDLALASSLAVQVLANLVPGLRRLLGLAPLTARDLLVVLTAALLPLLINEALKPSSGRPSAAVDDTGAGERPETETESAAEAPCPSATQRATQGTRQGTNQKDAQGAAREATKGAGQ</sequence>
<dbReference type="GO" id="GO:1902600">
    <property type="term" value="P:proton transmembrane transport"/>
    <property type="evidence" value="ECO:0007669"/>
    <property type="project" value="TreeGrafter"/>
</dbReference>